<dbReference type="GO" id="GO:0005743">
    <property type="term" value="C:mitochondrial inner membrane"/>
    <property type="evidence" value="ECO:0007669"/>
    <property type="project" value="UniProtKB-SubCell"/>
</dbReference>
<evidence type="ECO:0000256" key="8">
    <source>
        <dbReference type="ARBA" id="ARBA00023098"/>
    </source>
</evidence>
<keyword evidence="7 15" id="KW-1133">Transmembrane helix</keyword>
<keyword evidence="11" id="KW-0594">Phospholipid biosynthesis</keyword>
<keyword evidence="10 15" id="KW-0472">Membrane</keyword>
<keyword evidence="6" id="KW-0999">Mitochondrion inner membrane</keyword>
<dbReference type="InterPro" id="IPR000462">
    <property type="entry name" value="CDP-OH_P_trans"/>
</dbReference>
<comment type="similarity">
    <text evidence="2">Belongs to the CDP-alcohol phosphatidyltransferase class-I family.</text>
</comment>
<keyword evidence="17" id="KW-1185">Reference proteome</keyword>
<evidence type="ECO:0000256" key="15">
    <source>
        <dbReference type="SAM" id="Phobius"/>
    </source>
</evidence>
<keyword evidence="9" id="KW-0496">Mitochondrion</keyword>
<feature type="transmembrane region" description="Helical" evidence="15">
    <location>
        <begin position="158"/>
        <end position="182"/>
    </location>
</feature>
<feature type="transmembrane region" description="Helical" evidence="15">
    <location>
        <begin position="255"/>
        <end position="274"/>
    </location>
</feature>
<dbReference type="GO" id="GO:0032049">
    <property type="term" value="P:cardiolipin biosynthetic process"/>
    <property type="evidence" value="ECO:0007669"/>
    <property type="project" value="TreeGrafter"/>
</dbReference>
<evidence type="ECO:0000256" key="13">
    <source>
        <dbReference type="ARBA" id="ARBA00039001"/>
    </source>
</evidence>
<sequence length="371" mass="41311">MATTVLKLLTTKMCQTRVLTQAHVLRPRLLAWVVTLDYSVDQGQKEQRLLQGMLHEKKEQFKESGQILLKDIKEARDKVKEKMEERENVFTIPNLLCISRIVMSPFLGYLILQSDFHLALGVFVFASISDLLDGWIARNFESQASKMGSFLDPMADKVLIATLFLSLTYMDLIPVILTGAIITRDLCLVAAAFYVRYKSLPPPRTLSRYFDVTHATAQLSPTAISKWNTGMQLLLVATTLAAPVFSCVDHPILHVMWYLTASTTLASAVSYLISKNTYRFLKPKNLGMGRSCRLKSSPFGVPALGPTPLPLLEASLKRPSCAAKHMTELESPLYPEIFIPLPGFSSLVTGRSCKGLGHMSAEGKRCHIVFS</sequence>
<evidence type="ECO:0000256" key="9">
    <source>
        <dbReference type="ARBA" id="ARBA00023128"/>
    </source>
</evidence>
<keyword evidence="12" id="KW-1208">Phospholipid metabolism</keyword>
<dbReference type="InterPro" id="IPR043130">
    <property type="entry name" value="CDP-OH_PTrfase_TM_dom"/>
</dbReference>
<evidence type="ECO:0000313" key="16">
    <source>
        <dbReference type="EMBL" id="GFG31533.1"/>
    </source>
</evidence>
<feature type="transmembrane region" description="Helical" evidence="15">
    <location>
        <begin position="118"/>
        <end position="137"/>
    </location>
</feature>
<accession>A0A6L2PG57</accession>
<comment type="subcellular location">
    <subcellularLocation>
        <location evidence="1">Mitochondrion inner membrane</location>
        <topology evidence="1">Multi-pass membrane protein</topology>
    </subcellularLocation>
</comment>
<name>A0A6L2PG57_COPFO</name>
<evidence type="ECO:0000256" key="11">
    <source>
        <dbReference type="ARBA" id="ARBA00023209"/>
    </source>
</evidence>
<evidence type="ECO:0000256" key="10">
    <source>
        <dbReference type="ARBA" id="ARBA00023136"/>
    </source>
</evidence>
<dbReference type="OrthoDB" id="10020554at2759"/>
<evidence type="ECO:0000256" key="3">
    <source>
        <dbReference type="ARBA" id="ARBA00022516"/>
    </source>
</evidence>
<keyword evidence="4" id="KW-0808">Transferase</keyword>
<dbReference type="GO" id="GO:0043337">
    <property type="term" value="F:cardiolipin synthase (CMP-forming)"/>
    <property type="evidence" value="ECO:0007669"/>
    <property type="project" value="UniProtKB-EC"/>
</dbReference>
<organism evidence="16 17">
    <name type="scientific">Coptotermes formosanus</name>
    <name type="common">Formosan subterranean termite</name>
    <dbReference type="NCBI Taxonomy" id="36987"/>
    <lineage>
        <taxon>Eukaryota</taxon>
        <taxon>Metazoa</taxon>
        <taxon>Ecdysozoa</taxon>
        <taxon>Arthropoda</taxon>
        <taxon>Hexapoda</taxon>
        <taxon>Insecta</taxon>
        <taxon>Pterygota</taxon>
        <taxon>Neoptera</taxon>
        <taxon>Polyneoptera</taxon>
        <taxon>Dictyoptera</taxon>
        <taxon>Blattodea</taxon>
        <taxon>Blattoidea</taxon>
        <taxon>Termitoidae</taxon>
        <taxon>Rhinotermitidae</taxon>
        <taxon>Coptotermes</taxon>
    </lineage>
</organism>
<dbReference type="InterPro" id="IPR050324">
    <property type="entry name" value="CDP-alcohol_PTase-I"/>
</dbReference>
<dbReference type="Pfam" id="PF01066">
    <property type="entry name" value="CDP-OH_P_transf"/>
    <property type="match status" value="1"/>
</dbReference>
<dbReference type="FunFam" id="1.20.120.1760:FF:000005">
    <property type="entry name" value="Cardiolipin synthase 1"/>
    <property type="match status" value="1"/>
</dbReference>
<keyword evidence="5 15" id="KW-0812">Transmembrane</keyword>
<evidence type="ECO:0000256" key="6">
    <source>
        <dbReference type="ARBA" id="ARBA00022792"/>
    </source>
</evidence>
<comment type="catalytic activity">
    <reaction evidence="14">
        <text>a CDP-1,2-diacyl-sn-glycerol + a 1,2-diacyl-sn-glycero-3-phospho-(1'-sn-glycerol) = a cardiolipin + CMP + H(+)</text>
        <dbReference type="Rhea" id="RHEA:32931"/>
        <dbReference type="ChEBI" id="CHEBI:15378"/>
        <dbReference type="ChEBI" id="CHEBI:58332"/>
        <dbReference type="ChEBI" id="CHEBI:60377"/>
        <dbReference type="ChEBI" id="CHEBI:62237"/>
        <dbReference type="ChEBI" id="CHEBI:64716"/>
        <dbReference type="EC" id="2.7.8.41"/>
    </reaction>
</comment>
<comment type="caution">
    <text evidence="16">The sequence shown here is derived from an EMBL/GenBank/DDBJ whole genome shotgun (WGS) entry which is preliminary data.</text>
</comment>
<keyword evidence="3" id="KW-0444">Lipid biosynthesis</keyword>
<gene>
    <name evidence="16" type="ORF">Cfor_09189</name>
</gene>
<dbReference type="FunCoup" id="A0A6L2PG57">
    <property type="interactions" value="1039"/>
</dbReference>
<feature type="transmembrane region" description="Helical" evidence="15">
    <location>
        <begin position="89"/>
        <end position="112"/>
    </location>
</feature>
<protein>
    <recommendedName>
        <fullName evidence="13">cardiolipin synthase (CMP-forming)</fullName>
        <ecNumber evidence="13">2.7.8.41</ecNumber>
    </recommendedName>
</protein>
<keyword evidence="8" id="KW-0443">Lipid metabolism</keyword>
<proteinExistence type="inferred from homology"/>
<dbReference type="PANTHER" id="PTHR14269">
    <property type="entry name" value="CDP-DIACYLGLYCEROL--GLYCEROL-3-PHOSPHATE 3-PHOSPHATIDYLTRANSFERASE-RELATED"/>
    <property type="match status" value="1"/>
</dbReference>
<evidence type="ECO:0000256" key="5">
    <source>
        <dbReference type="ARBA" id="ARBA00022692"/>
    </source>
</evidence>
<evidence type="ECO:0000256" key="1">
    <source>
        <dbReference type="ARBA" id="ARBA00004448"/>
    </source>
</evidence>
<evidence type="ECO:0000256" key="14">
    <source>
        <dbReference type="ARBA" id="ARBA00047433"/>
    </source>
</evidence>
<dbReference type="Proteomes" id="UP000502823">
    <property type="component" value="Unassembled WGS sequence"/>
</dbReference>
<evidence type="ECO:0000256" key="2">
    <source>
        <dbReference type="ARBA" id="ARBA00010441"/>
    </source>
</evidence>
<dbReference type="AlphaFoldDB" id="A0A6L2PG57"/>
<evidence type="ECO:0000256" key="7">
    <source>
        <dbReference type="ARBA" id="ARBA00022989"/>
    </source>
</evidence>
<evidence type="ECO:0000313" key="17">
    <source>
        <dbReference type="Proteomes" id="UP000502823"/>
    </source>
</evidence>
<dbReference type="Gene3D" id="1.20.120.1760">
    <property type="match status" value="1"/>
</dbReference>
<dbReference type="PANTHER" id="PTHR14269:SF60">
    <property type="entry name" value="CARDIOLIPIN SYNTHASE (CMP-FORMING)"/>
    <property type="match status" value="1"/>
</dbReference>
<dbReference type="InParanoid" id="A0A6L2PG57"/>
<evidence type="ECO:0000256" key="4">
    <source>
        <dbReference type="ARBA" id="ARBA00022679"/>
    </source>
</evidence>
<evidence type="ECO:0000256" key="12">
    <source>
        <dbReference type="ARBA" id="ARBA00023264"/>
    </source>
</evidence>
<dbReference type="EC" id="2.7.8.41" evidence="13"/>
<reference evidence="17" key="1">
    <citation type="submission" date="2020-01" db="EMBL/GenBank/DDBJ databases">
        <title>Draft genome sequence of the Termite Coptotermes fromosanus.</title>
        <authorList>
            <person name="Itakura S."/>
            <person name="Yosikawa Y."/>
            <person name="Umezawa K."/>
        </authorList>
    </citation>
    <scope>NUCLEOTIDE SEQUENCE [LARGE SCALE GENOMIC DNA]</scope>
</reference>
<dbReference type="EMBL" id="BLKM01000314">
    <property type="protein sequence ID" value="GFG31533.1"/>
    <property type="molecule type" value="Genomic_DNA"/>
</dbReference>